<sequence>MSKFLSVVFCVIGGVHSLAPRTISQNCTGTFTPVSASAAFAALSPGWNLGNTLDATPDEGSWNNPPVKAVTFSEIKARGFNSVRIPVTWAYHFVDSSPTWTVNATWMDRVETVVDEALALGLSVILNAHHDSWIWADVTQSNANLTQIEEKFSRLWSQIATRFACKSSKLIFEPINEPPGTTQTDADNLNKLNALFLEAINAAGGFNPNRVVSLSGPGMDSVKTSQFFTRPTVYPNQPWGIQFHYYSPYDFVMSAWGKTIWGSDSDKASLLSDFKLFNGNFTNTPAFVGEFGASPATTEPAGRWKWFDFIARTAKSFNYSLILWDNGNDDLNRTANTWNDPIILDVWFNAAAGINNTLANSTTDPQAASQYTSAYIFHKSGDPIYPQSATYLMNGNTLIGVKNSAGTALNNTEYSVMGGIFTLSASYLATLYQVASPPGIKETLILSFSTGTPLTLQIVQYSTPSMRTTTYKIDTSTDLHMPINYAGLPVVAAVKAILADGSFLADSWTKYLGPLQQGRWTLGDWSSDSGSFTVDVAGLQVMKAANQTVTLTLEFFPRSLGANSLNVTFTQ</sequence>
<reference evidence="13 14" key="1">
    <citation type="submission" date="2016-04" db="EMBL/GenBank/DDBJ databases">
        <title>A degradative enzymes factory behind the ericoid mycorrhizal symbiosis.</title>
        <authorList>
            <consortium name="DOE Joint Genome Institute"/>
            <person name="Martino E."/>
            <person name="Morin E."/>
            <person name="Grelet G."/>
            <person name="Kuo A."/>
            <person name="Kohler A."/>
            <person name="Daghino S."/>
            <person name="Barry K."/>
            <person name="Choi C."/>
            <person name="Cichocki N."/>
            <person name="Clum A."/>
            <person name="Copeland A."/>
            <person name="Hainaut M."/>
            <person name="Haridas S."/>
            <person name="Labutti K."/>
            <person name="Lindquist E."/>
            <person name="Lipzen A."/>
            <person name="Khouja H.-R."/>
            <person name="Murat C."/>
            <person name="Ohm R."/>
            <person name="Olson A."/>
            <person name="Spatafora J."/>
            <person name="Veneault-Fourrey C."/>
            <person name="Henrissat B."/>
            <person name="Grigoriev I."/>
            <person name="Martin F."/>
            <person name="Perotto S."/>
        </authorList>
    </citation>
    <scope>NUCLEOTIDE SEQUENCE [LARGE SCALE GENOMIC DNA]</scope>
    <source>
        <strain evidence="13 14">F</strain>
    </source>
</reference>
<dbReference type="InterPro" id="IPR017853">
    <property type="entry name" value="GH"/>
</dbReference>
<proteinExistence type="inferred from homology"/>
<keyword evidence="7" id="KW-0961">Cell wall biogenesis/degradation</keyword>
<evidence type="ECO:0000256" key="6">
    <source>
        <dbReference type="ARBA" id="ARBA00023295"/>
    </source>
</evidence>
<keyword evidence="2 10" id="KW-0732">Signal</keyword>
<organism evidence="13 14">
    <name type="scientific">Hyaloscypha variabilis (strain UAMH 11265 / GT02V1 / F)</name>
    <name type="common">Meliniomyces variabilis</name>
    <dbReference type="NCBI Taxonomy" id="1149755"/>
    <lineage>
        <taxon>Eukaryota</taxon>
        <taxon>Fungi</taxon>
        <taxon>Dikarya</taxon>
        <taxon>Ascomycota</taxon>
        <taxon>Pezizomycotina</taxon>
        <taxon>Leotiomycetes</taxon>
        <taxon>Helotiales</taxon>
        <taxon>Hyaloscyphaceae</taxon>
        <taxon>Hyaloscypha</taxon>
        <taxon>Hyaloscypha variabilis</taxon>
    </lineage>
</organism>
<dbReference type="PANTHER" id="PTHR31297">
    <property type="entry name" value="GLUCAN ENDO-1,6-BETA-GLUCOSIDASE B"/>
    <property type="match status" value="1"/>
</dbReference>
<dbReference type="UniPathway" id="UPA00164"/>
<feature type="chain" id="PRO_5014433254" evidence="10">
    <location>
        <begin position="18"/>
        <end position="571"/>
    </location>
</feature>
<evidence type="ECO:0000256" key="9">
    <source>
        <dbReference type="RuleBase" id="RU361153"/>
    </source>
</evidence>
<evidence type="ECO:0000313" key="14">
    <source>
        <dbReference type="Proteomes" id="UP000235786"/>
    </source>
</evidence>
<evidence type="ECO:0000256" key="8">
    <source>
        <dbReference type="ARBA" id="ARBA00023326"/>
    </source>
</evidence>
<evidence type="ECO:0000256" key="2">
    <source>
        <dbReference type="ARBA" id="ARBA00022729"/>
    </source>
</evidence>
<evidence type="ECO:0000256" key="3">
    <source>
        <dbReference type="ARBA" id="ARBA00022801"/>
    </source>
</evidence>
<dbReference type="Pfam" id="PF03442">
    <property type="entry name" value="CBM_X2"/>
    <property type="match status" value="1"/>
</dbReference>
<dbReference type="GO" id="GO:0071555">
    <property type="term" value="P:cell wall organization"/>
    <property type="evidence" value="ECO:0007669"/>
    <property type="project" value="UniProtKB-KW"/>
</dbReference>
<keyword evidence="8" id="KW-0624">Polysaccharide degradation</keyword>
<dbReference type="Gene3D" id="2.60.40.10">
    <property type="entry name" value="Immunoglobulins"/>
    <property type="match status" value="1"/>
</dbReference>
<dbReference type="STRING" id="1149755.A0A2J6R3L1"/>
<dbReference type="InterPro" id="IPR005102">
    <property type="entry name" value="Carbo-bd_X2"/>
</dbReference>
<feature type="domain" description="Carbohydrate binding X2" evidence="12">
    <location>
        <begin position="372"/>
        <end position="458"/>
    </location>
</feature>
<dbReference type="InterPro" id="IPR013783">
    <property type="entry name" value="Ig-like_fold"/>
</dbReference>
<keyword evidence="6 9" id="KW-0326">Glycosidase</keyword>
<keyword evidence="5" id="KW-0119">Carbohydrate metabolism</keyword>
<dbReference type="InterPro" id="IPR014756">
    <property type="entry name" value="Ig_E-set"/>
</dbReference>
<gene>
    <name evidence="13" type="ORF">L207DRAFT_499442</name>
</gene>
<keyword evidence="4" id="KW-0136">Cellulose degradation</keyword>
<dbReference type="OrthoDB" id="412536at2759"/>
<dbReference type="GO" id="GO:0005576">
    <property type="term" value="C:extracellular region"/>
    <property type="evidence" value="ECO:0007669"/>
    <property type="project" value="TreeGrafter"/>
</dbReference>
<dbReference type="GO" id="GO:0030245">
    <property type="term" value="P:cellulose catabolic process"/>
    <property type="evidence" value="ECO:0007669"/>
    <property type="project" value="UniProtKB-KW"/>
</dbReference>
<evidence type="ECO:0000256" key="1">
    <source>
        <dbReference type="ARBA" id="ARBA00005641"/>
    </source>
</evidence>
<evidence type="ECO:0000259" key="11">
    <source>
        <dbReference type="Pfam" id="PF00150"/>
    </source>
</evidence>
<dbReference type="Pfam" id="PF00150">
    <property type="entry name" value="Cellulase"/>
    <property type="match status" value="1"/>
</dbReference>
<accession>A0A2J6R3L1</accession>
<evidence type="ECO:0000256" key="4">
    <source>
        <dbReference type="ARBA" id="ARBA00023001"/>
    </source>
</evidence>
<dbReference type="SUPFAM" id="SSF51445">
    <property type="entry name" value="(Trans)glycosidases"/>
    <property type="match status" value="1"/>
</dbReference>
<protein>
    <submittedName>
        <fullName evidence="13">Glycoside hydrolase family 5 protein</fullName>
    </submittedName>
</protein>
<comment type="similarity">
    <text evidence="1 9">Belongs to the glycosyl hydrolase 5 (cellulase A) family.</text>
</comment>
<dbReference type="FunFam" id="3.20.20.80:FF:000152">
    <property type="entry name" value="Extracellular endoglucanase"/>
    <property type="match status" value="1"/>
</dbReference>
<dbReference type="Gene3D" id="3.20.20.80">
    <property type="entry name" value="Glycosidases"/>
    <property type="match status" value="1"/>
</dbReference>
<dbReference type="InterPro" id="IPR001547">
    <property type="entry name" value="Glyco_hydro_5"/>
</dbReference>
<feature type="signal peptide" evidence="10">
    <location>
        <begin position="1"/>
        <end position="17"/>
    </location>
</feature>
<dbReference type="PIRSF" id="PIRSF001043">
    <property type="entry name" value="Endoglucanase_B"/>
    <property type="match status" value="1"/>
</dbReference>
<keyword evidence="14" id="KW-1185">Reference proteome</keyword>
<evidence type="ECO:0000313" key="13">
    <source>
        <dbReference type="EMBL" id="PMD33127.1"/>
    </source>
</evidence>
<feature type="domain" description="Glycoside hydrolase family 5" evidence="11">
    <location>
        <begin position="59"/>
        <end position="329"/>
    </location>
</feature>
<name>A0A2J6R3L1_HYAVF</name>
<evidence type="ECO:0000259" key="12">
    <source>
        <dbReference type="Pfam" id="PF03442"/>
    </source>
</evidence>
<evidence type="ECO:0000256" key="5">
    <source>
        <dbReference type="ARBA" id="ARBA00023277"/>
    </source>
</evidence>
<dbReference type="GO" id="GO:0009986">
    <property type="term" value="C:cell surface"/>
    <property type="evidence" value="ECO:0007669"/>
    <property type="project" value="TreeGrafter"/>
</dbReference>
<keyword evidence="3 9" id="KW-0378">Hydrolase</keyword>
<dbReference type="InterPro" id="IPR050386">
    <property type="entry name" value="Glycosyl_hydrolase_5"/>
</dbReference>
<dbReference type="Proteomes" id="UP000235786">
    <property type="component" value="Unassembled WGS sequence"/>
</dbReference>
<dbReference type="SUPFAM" id="SSF81296">
    <property type="entry name" value="E set domains"/>
    <property type="match status" value="1"/>
</dbReference>
<evidence type="ECO:0000256" key="10">
    <source>
        <dbReference type="SAM" id="SignalP"/>
    </source>
</evidence>
<evidence type="ECO:0000256" key="7">
    <source>
        <dbReference type="ARBA" id="ARBA00023316"/>
    </source>
</evidence>
<dbReference type="EMBL" id="KZ613957">
    <property type="protein sequence ID" value="PMD33127.1"/>
    <property type="molecule type" value="Genomic_DNA"/>
</dbReference>
<dbReference type="GO" id="GO:0008422">
    <property type="term" value="F:beta-glucosidase activity"/>
    <property type="evidence" value="ECO:0007669"/>
    <property type="project" value="TreeGrafter"/>
</dbReference>
<dbReference type="InterPro" id="IPR016282">
    <property type="entry name" value="Glyco_hydro_5_endoGlcnase_B"/>
</dbReference>
<dbReference type="PANTHER" id="PTHR31297:SF41">
    <property type="entry name" value="ENDOGLUCANASE, PUTATIVE (AFU_ORTHOLOGUE AFUA_5G01830)-RELATED"/>
    <property type="match status" value="1"/>
</dbReference>
<dbReference type="AlphaFoldDB" id="A0A2J6R3L1"/>
<dbReference type="GO" id="GO:0005978">
    <property type="term" value="P:glycogen biosynthetic process"/>
    <property type="evidence" value="ECO:0007669"/>
    <property type="project" value="UniProtKB-UniPathway"/>
</dbReference>